<evidence type="ECO:0000256" key="6">
    <source>
        <dbReference type="SAM" id="Phobius"/>
    </source>
</evidence>
<dbReference type="EMBL" id="JAULSR010000002">
    <property type="protein sequence ID" value="KAK0629943.1"/>
    <property type="molecule type" value="Genomic_DNA"/>
</dbReference>
<feature type="transmembrane region" description="Helical" evidence="6">
    <location>
        <begin position="134"/>
        <end position="155"/>
    </location>
</feature>
<gene>
    <name evidence="8" type="ORF">B0T17DRAFT_589588</name>
</gene>
<keyword evidence="2 6" id="KW-0812">Transmembrane</keyword>
<feature type="transmembrane region" description="Helical" evidence="6">
    <location>
        <begin position="310"/>
        <end position="332"/>
    </location>
</feature>
<dbReference type="InterPro" id="IPR036259">
    <property type="entry name" value="MFS_trans_sf"/>
</dbReference>
<feature type="transmembrane region" description="Helical" evidence="6">
    <location>
        <begin position="195"/>
        <end position="215"/>
    </location>
</feature>
<protein>
    <submittedName>
        <fullName evidence="8">Major facilitator superfamily transporter</fullName>
    </submittedName>
</protein>
<feature type="transmembrane region" description="Helical" evidence="6">
    <location>
        <begin position="79"/>
        <end position="97"/>
    </location>
</feature>
<name>A0AA39X9S5_9PEZI</name>
<evidence type="ECO:0000256" key="3">
    <source>
        <dbReference type="ARBA" id="ARBA00022989"/>
    </source>
</evidence>
<keyword evidence="9" id="KW-1185">Reference proteome</keyword>
<proteinExistence type="predicted"/>
<feature type="transmembrane region" description="Helical" evidence="6">
    <location>
        <begin position="109"/>
        <end position="128"/>
    </location>
</feature>
<dbReference type="SUPFAM" id="SSF103473">
    <property type="entry name" value="MFS general substrate transporter"/>
    <property type="match status" value="1"/>
</dbReference>
<accession>A0AA39X9S5</accession>
<feature type="transmembrane region" description="Helical" evidence="6">
    <location>
        <begin position="406"/>
        <end position="430"/>
    </location>
</feature>
<feature type="transmembrane region" description="Helical" evidence="6">
    <location>
        <begin position="442"/>
        <end position="465"/>
    </location>
</feature>
<feature type="transmembrane region" description="Helical" evidence="6">
    <location>
        <begin position="266"/>
        <end position="289"/>
    </location>
</feature>
<evidence type="ECO:0000256" key="4">
    <source>
        <dbReference type="ARBA" id="ARBA00023136"/>
    </source>
</evidence>
<feature type="transmembrane region" description="Helical" evidence="6">
    <location>
        <begin position="167"/>
        <end position="189"/>
    </location>
</feature>
<dbReference type="GO" id="GO:0005886">
    <property type="term" value="C:plasma membrane"/>
    <property type="evidence" value="ECO:0007669"/>
    <property type="project" value="TreeGrafter"/>
</dbReference>
<dbReference type="Proteomes" id="UP001174934">
    <property type="component" value="Unassembled WGS sequence"/>
</dbReference>
<feature type="domain" description="Major facilitator superfamily (MFS) profile" evidence="7">
    <location>
        <begin position="44"/>
        <end position="532"/>
    </location>
</feature>
<feature type="region of interest" description="Disordered" evidence="5">
    <location>
        <begin position="1"/>
        <end position="21"/>
    </location>
</feature>
<reference evidence="8" key="1">
    <citation type="submission" date="2023-06" db="EMBL/GenBank/DDBJ databases">
        <title>Genome-scale phylogeny and comparative genomics of the fungal order Sordariales.</title>
        <authorList>
            <consortium name="Lawrence Berkeley National Laboratory"/>
            <person name="Hensen N."/>
            <person name="Bonometti L."/>
            <person name="Westerberg I."/>
            <person name="Brannstrom I.O."/>
            <person name="Guillou S."/>
            <person name="Cros-Aarteil S."/>
            <person name="Calhoun S."/>
            <person name="Haridas S."/>
            <person name="Kuo A."/>
            <person name="Mondo S."/>
            <person name="Pangilinan J."/>
            <person name="Riley R."/>
            <person name="LaButti K."/>
            <person name="Andreopoulos B."/>
            <person name="Lipzen A."/>
            <person name="Chen C."/>
            <person name="Yanf M."/>
            <person name="Daum C."/>
            <person name="Ng V."/>
            <person name="Clum A."/>
            <person name="Steindorff A."/>
            <person name="Ohm R."/>
            <person name="Martin F."/>
            <person name="Silar P."/>
            <person name="Natvig D."/>
            <person name="Lalanne C."/>
            <person name="Gautier V."/>
            <person name="Ament-velasquez S.L."/>
            <person name="Kruys A."/>
            <person name="Hutchinson M.I."/>
            <person name="Powell A.J."/>
            <person name="Barry K."/>
            <person name="Miller A.N."/>
            <person name="Grigoriev I.V."/>
            <person name="Debuchy R."/>
            <person name="Gladieux P."/>
            <person name="Thoren M.H."/>
            <person name="Johannesson H."/>
        </authorList>
    </citation>
    <scope>NUCLEOTIDE SEQUENCE</scope>
    <source>
        <strain evidence="8">SMH3391-2</strain>
    </source>
</reference>
<feature type="region of interest" description="Disordered" evidence="5">
    <location>
        <begin position="544"/>
        <end position="567"/>
    </location>
</feature>
<evidence type="ECO:0000259" key="7">
    <source>
        <dbReference type="PROSITE" id="PS50850"/>
    </source>
</evidence>
<comment type="subcellular location">
    <subcellularLocation>
        <location evidence="1">Membrane</location>
        <topology evidence="1">Multi-pass membrane protein</topology>
    </subcellularLocation>
</comment>
<feature type="transmembrane region" description="Helical" evidence="6">
    <location>
        <begin position="344"/>
        <end position="368"/>
    </location>
</feature>
<sequence>MPDLHEKAAAPGTTSTPIPHNVDDDDNDGHLAVAELPTLRFAMLGVGLASGLFLSLLDASIVATSLYTIAVEFKEIDSINWVALAYTLAYLSCAVLCARISDVIGRKAAFLTSYVIFIAFSLGCGFAQNLQQLIACRALQGVGGAGLYSITMIIFPELTPDHKKKYVASIIGAVIAIAGVLGPVLGGILTEYASWRWIFWINGPVGGVSAILFLLTWPDKKYLPSIEMRKWKEVDFLGSFLLIAAAVLIVFPFQNTSTETGEWGEAIFQAPLLLGIFCLVCLLVWQWYLERRWPGKMAAALPLVLLRNRVYMSVVLCTICTGFPYMLSIYMIPNRFQVVNGRNALDAGIMLLPMLGGTAVGSAAGGFINGKKNRFFETLLASCALMLLGCALEITSTSTAELEPRVLGFLVFIGLGFGLSASSSTILAGVESPIREHASAQGIIAQVRILGGSLGIAASTAILAVEMRSDIASVVSLEQLSNPASAVWTLSPEQSDAIRTVYTNSFHRAMIACCGVLVFGMICTLGIYRRNRLSIEELHKERYREERERRGGAGTPEPSLVAVQETV</sequence>
<dbReference type="InterPro" id="IPR011701">
    <property type="entry name" value="MFS"/>
</dbReference>
<evidence type="ECO:0000256" key="2">
    <source>
        <dbReference type="ARBA" id="ARBA00022692"/>
    </source>
</evidence>
<keyword evidence="3 6" id="KW-1133">Transmembrane helix</keyword>
<evidence type="ECO:0000313" key="9">
    <source>
        <dbReference type="Proteomes" id="UP001174934"/>
    </source>
</evidence>
<dbReference type="PANTHER" id="PTHR23501">
    <property type="entry name" value="MAJOR FACILITATOR SUPERFAMILY"/>
    <property type="match status" value="1"/>
</dbReference>
<dbReference type="Gene3D" id="1.20.1250.20">
    <property type="entry name" value="MFS general substrate transporter like domains"/>
    <property type="match status" value="2"/>
</dbReference>
<dbReference type="Pfam" id="PF07690">
    <property type="entry name" value="MFS_1"/>
    <property type="match status" value="1"/>
</dbReference>
<feature type="transmembrane region" description="Helical" evidence="6">
    <location>
        <begin position="509"/>
        <end position="528"/>
    </location>
</feature>
<dbReference type="PROSITE" id="PS50850">
    <property type="entry name" value="MFS"/>
    <property type="match status" value="1"/>
</dbReference>
<dbReference type="PANTHER" id="PTHR23501:SF43">
    <property type="entry name" value="MULTIDRUG TRANSPORTER, PUTATIVE (AFU_ORTHOLOGUE AFUA_6G03040)-RELATED"/>
    <property type="match status" value="1"/>
</dbReference>
<evidence type="ECO:0000256" key="1">
    <source>
        <dbReference type="ARBA" id="ARBA00004141"/>
    </source>
</evidence>
<feature type="transmembrane region" description="Helical" evidence="6">
    <location>
        <begin position="236"/>
        <end position="254"/>
    </location>
</feature>
<comment type="caution">
    <text evidence="8">The sequence shown here is derived from an EMBL/GenBank/DDBJ whole genome shotgun (WGS) entry which is preliminary data.</text>
</comment>
<keyword evidence="4 6" id="KW-0472">Membrane</keyword>
<evidence type="ECO:0000256" key="5">
    <source>
        <dbReference type="SAM" id="MobiDB-lite"/>
    </source>
</evidence>
<dbReference type="GO" id="GO:0022857">
    <property type="term" value="F:transmembrane transporter activity"/>
    <property type="evidence" value="ECO:0007669"/>
    <property type="project" value="InterPro"/>
</dbReference>
<evidence type="ECO:0000313" key="8">
    <source>
        <dbReference type="EMBL" id="KAK0629943.1"/>
    </source>
</evidence>
<feature type="transmembrane region" description="Helical" evidence="6">
    <location>
        <begin position="375"/>
        <end position="394"/>
    </location>
</feature>
<feature type="transmembrane region" description="Helical" evidence="6">
    <location>
        <begin position="41"/>
        <end position="67"/>
    </location>
</feature>
<dbReference type="InterPro" id="IPR020846">
    <property type="entry name" value="MFS_dom"/>
</dbReference>
<organism evidence="8 9">
    <name type="scientific">Bombardia bombarda</name>
    <dbReference type="NCBI Taxonomy" id="252184"/>
    <lineage>
        <taxon>Eukaryota</taxon>
        <taxon>Fungi</taxon>
        <taxon>Dikarya</taxon>
        <taxon>Ascomycota</taxon>
        <taxon>Pezizomycotina</taxon>
        <taxon>Sordariomycetes</taxon>
        <taxon>Sordariomycetidae</taxon>
        <taxon>Sordariales</taxon>
        <taxon>Lasiosphaeriaceae</taxon>
        <taxon>Bombardia</taxon>
    </lineage>
</organism>
<dbReference type="AlphaFoldDB" id="A0AA39X9S5"/>